<dbReference type="Pfam" id="PF03009">
    <property type="entry name" value="GDPD"/>
    <property type="match status" value="1"/>
</dbReference>
<evidence type="ECO:0000313" key="9">
    <source>
        <dbReference type="EMBL" id="NHN85145.1"/>
    </source>
</evidence>
<protein>
    <recommendedName>
        <fullName evidence="2">glycerophosphodiester phosphodiesterase</fullName>
        <ecNumber evidence="2">3.1.4.46</ecNumber>
    </recommendedName>
</protein>
<keyword evidence="10" id="KW-1185">Reference proteome</keyword>
<evidence type="ECO:0000259" key="8">
    <source>
        <dbReference type="PROSITE" id="PS51704"/>
    </source>
</evidence>
<dbReference type="Gene3D" id="3.20.20.190">
    <property type="entry name" value="Phosphatidylinositol (PI) phosphodiesterase"/>
    <property type="match status" value="1"/>
</dbReference>
<keyword evidence="4" id="KW-0319">Glycerol metabolism</keyword>
<organism evidence="9 10">
    <name type="scientific">Acetobacter musti</name>
    <dbReference type="NCBI Taxonomy" id="864732"/>
    <lineage>
        <taxon>Bacteria</taxon>
        <taxon>Pseudomonadati</taxon>
        <taxon>Pseudomonadota</taxon>
        <taxon>Alphaproteobacteria</taxon>
        <taxon>Acetobacterales</taxon>
        <taxon>Acetobacteraceae</taxon>
        <taxon>Acetobacter</taxon>
    </lineage>
</organism>
<evidence type="ECO:0000256" key="1">
    <source>
        <dbReference type="ARBA" id="ARBA00007277"/>
    </source>
</evidence>
<dbReference type="EC" id="3.1.4.46" evidence="2"/>
<feature type="region of interest" description="Disordered" evidence="7">
    <location>
        <begin position="1"/>
        <end position="22"/>
    </location>
</feature>
<feature type="domain" description="GP-PDE" evidence="8">
    <location>
        <begin position="32"/>
        <end position="364"/>
    </location>
</feature>
<evidence type="ECO:0000256" key="7">
    <source>
        <dbReference type="SAM" id="MobiDB-lite"/>
    </source>
</evidence>
<keyword evidence="3" id="KW-0732">Signal</keyword>
<evidence type="ECO:0000256" key="3">
    <source>
        <dbReference type="ARBA" id="ARBA00022729"/>
    </source>
</evidence>
<comment type="caution">
    <text evidence="9">The sequence shown here is derived from an EMBL/GenBank/DDBJ whole genome shotgun (WGS) entry which is preliminary data.</text>
</comment>
<evidence type="ECO:0000256" key="6">
    <source>
        <dbReference type="ARBA" id="ARBA00047512"/>
    </source>
</evidence>
<gene>
    <name evidence="9" type="ORF">GOB93_10900</name>
</gene>
<sequence length="368" mass="39644">MSAARAGEVSPGPVLPAAGSGERWPTLDGARPLLLAHRGASALRPEHTLAAYAKAIADGADYIEPDLVPTKDGALIVRHDPDISQTTDVSAHPEFASRKRTMVVDGQRITGWFSTDFTLAEIKTLRARERLPKVRPLNARYDGQFDIPALQEVIDFVAAESAARGRMIGIIPEIKHPTFFAGLGLPMEDRVLAALGAHFYTRTAPLEIQCFEAGCLRTLRGRLAGAGLRARLMFLMGGPGEVPGDVQARGGRTTYGDLMKPEALREIRRYAEVIGPANTSLIPRDAAGRWLEPTTLIRDAHAAGLLVHSYTCRPENVFLPAQLRSDAGPDARNEAGSVAEIRRYLAMGLDGFFTDDPAVGLRALQGAG</sequence>
<proteinExistence type="inferred from homology"/>
<evidence type="ECO:0000256" key="4">
    <source>
        <dbReference type="ARBA" id="ARBA00022798"/>
    </source>
</evidence>
<accession>A0ABX0JT72</accession>
<dbReference type="Proteomes" id="UP000635278">
    <property type="component" value="Unassembled WGS sequence"/>
</dbReference>
<dbReference type="InterPro" id="IPR017946">
    <property type="entry name" value="PLC-like_Pdiesterase_TIM-brl"/>
</dbReference>
<dbReference type="InterPro" id="IPR030395">
    <property type="entry name" value="GP_PDE_dom"/>
</dbReference>
<dbReference type="PROSITE" id="PS51704">
    <property type="entry name" value="GP_PDE"/>
    <property type="match status" value="1"/>
</dbReference>
<dbReference type="RefSeq" id="WP_198912692.1">
    <property type="nucleotide sequence ID" value="NZ_WOTB01000013.1"/>
</dbReference>
<comment type="similarity">
    <text evidence="1">Belongs to the glycerophosphoryl diester phosphodiesterase family.</text>
</comment>
<keyword evidence="5" id="KW-0378">Hydrolase</keyword>
<dbReference type="SUPFAM" id="SSF51695">
    <property type="entry name" value="PLC-like phosphodiesterases"/>
    <property type="match status" value="1"/>
</dbReference>
<evidence type="ECO:0000313" key="10">
    <source>
        <dbReference type="Proteomes" id="UP000635278"/>
    </source>
</evidence>
<name>A0ABX0JT72_9PROT</name>
<dbReference type="PANTHER" id="PTHR43620:SF7">
    <property type="entry name" value="GLYCEROPHOSPHODIESTER PHOSPHODIESTERASE GDPD5-RELATED"/>
    <property type="match status" value="1"/>
</dbReference>
<dbReference type="CDD" id="cd08602">
    <property type="entry name" value="GDPD_ScGlpQ1_like"/>
    <property type="match status" value="1"/>
</dbReference>
<evidence type="ECO:0000256" key="5">
    <source>
        <dbReference type="ARBA" id="ARBA00022801"/>
    </source>
</evidence>
<comment type="catalytic activity">
    <reaction evidence="6">
        <text>a sn-glycero-3-phosphodiester + H2O = an alcohol + sn-glycerol 3-phosphate + H(+)</text>
        <dbReference type="Rhea" id="RHEA:12969"/>
        <dbReference type="ChEBI" id="CHEBI:15377"/>
        <dbReference type="ChEBI" id="CHEBI:15378"/>
        <dbReference type="ChEBI" id="CHEBI:30879"/>
        <dbReference type="ChEBI" id="CHEBI:57597"/>
        <dbReference type="ChEBI" id="CHEBI:83408"/>
        <dbReference type="EC" id="3.1.4.46"/>
    </reaction>
</comment>
<dbReference type="EMBL" id="WOTB01000013">
    <property type="protein sequence ID" value="NHN85145.1"/>
    <property type="molecule type" value="Genomic_DNA"/>
</dbReference>
<reference evidence="9 10" key="1">
    <citation type="journal article" date="2020" name="Int. J. Syst. Evol. Microbiol.">
        <title>Novel acetic acid bacteria from cider fermentations: Acetobacter conturbans sp. nov. and Acetobacter fallax sp. nov.</title>
        <authorList>
            <person name="Sombolestani A.S."/>
            <person name="Cleenwerck I."/>
            <person name="Cnockaert M."/>
            <person name="Borremans W."/>
            <person name="Wieme A.D."/>
            <person name="De Vuyst L."/>
            <person name="Vandamme P."/>
        </authorList>
    </citation>
    <scope>NUCLEOTIDE SEQUENCE [LARGE SCALE GENOMIC DNA]</scope>
    <source>
        <strain evidence="9 10">LMG 30640</strain>
    </source>
</reference>
<dbReference type="PANTHER" id="PTHR43620">
    <property type="entry name" value="GLYCEROPHOSPHORYL DIESTER PHOSPHODIESTERASE"/>
    <property type="match status" value="1"/>
</dbReference>
<evidence type="ECO:0000256" key="2">
    <source>
        <dbReference type="ARBA" id="ARBA00012247"/>
    </source>
</evidence>